<protein>
    <submittedName>
        <fullName evidence="2">Uncharacterized protein</fullName>
    </submittedName>
</protein>
<sequence>MSKLTGGKQQTRRRSMEDEQTDKNFCKEEDVEKGIAECNFNKAIGQDGFDGKMLSKAGHLKKTINAKIQEWISKGKFPEYIKEGRLILLSKNQGELYPEIGNSRPIVVNSHLSKIIEKVIVIKIHEQKSELLVTGNYQNGFKENKSTHLNLIRLFNHIKESS</sequence>
<proteinExistence type="predicted"/>
<feature type="compositionally biased region" description="Basic and acidic residues" evidence="1">
    <location>
        <begin position="14"/>
        <end position="25"/>
    </location>
</feature>
<evidence type="ECO:0000313" key="3">
    <source>
        <dbReference type="Proteomes" id="UP000053232"/>
    </source>
</evidence>
<gene>
    <name evidence="2" type="ORF">OXYTRIMIC_127</name>
</gene>
<dbReference type="EMBL" id="ARYC01025230">
    <property type="protein sequence ID" value="KEJ82384.1"/>
    <property type="molecule type" value="Genomic_DNA"/>
</dbReference>
<evidence type="ECO:0000256" key="1">
    <source>
        <dbReference type="SAM" id="MobiDB-lite"/>
    </source>
</evidence>
<name>A0A073HY81_9SPIT</name>
<organism evidence="2 3">
    <name type="scientific">Oxytricha trifallax</name>
    <dbReference type="NCBI Taxonomy" id="1172189"/>
    <lineage>
        <taxon>Eukaryota</taxon>
        <taxon>Sar</taxon>
        <taxon>Alveolata</taxon>
        <taxon>Ciliophora</taxon>
        <taxon>Intramacronucleata</taxon>
        <taxon>Spirotrichea</taxon>
        <taxon>Stichotrichia</taxon>
        <taxon>Sporadotrichida</taxon>
        <taxon>Oxytrichidae</taxon>
        <taxon>Oxytrichinae</taxon>
        <taxon>Oxytricha</taxon>
    </lineage>
</organism>
<keyword evidence="3" id="KW-1185">Reference proteome</keyword>
<comment type="caution">
    <text evidence="2">The sequence shown here is derived from an EMBL/GenBank/DDBJ whole genome shotgun (WGS) entry which is preliminary data.</text>
</comment>
<reference evidence="3" key="1">
    <citation type="journal article" date="2014" name="Cell">
        <title>The Architecture of a Scrambled Genome Reveals Massive Levels of Genomic Rearrangement during Development.</title>
        <authorList>
            <person name="Chen X."/>
            <person name="Bracht J.R."/>
            <person name="Goldman A.D."/>
            <person name="Dolzhenko E."/>
            <person name="Clay D.M."/>
            <person name="Swart E.C."/>
            <person name="Perlman D.H."/>
            <person name="Doak T.G."/>
            <person name="Stuart A."/>
            <person name="Amemiya C.T."/>
            <person name="Sebra R.P."/>
            <person name="Landweber L.F."/>
        </authorList>
    </citation>
    <scope>NUCLEOTIDE SEQUENCE [LARGE SCALE GENOMIC DNA]</scope>
    <source>
        <strain evidence="3">JRB310</strain>
    </source>
</reference>
<accession>A0A073HY81</accession>
<dbReference type="Proteomes" id="UP000053232">
    <property type="component" value="Unassembled WGS sequence"/>
</dbReference>
<evidence type="ECO:0000313" key="2">
    <source>
        <dbReference type="EMBL" id="KEJ82384.1"/>
    </source>
</evidence>
<dbReference type="AlphaFoldDB" id="A0A073HY81"/>
<feature type="region of interest" description="Disordered" evidence="1">
    <location>
        <begin position="1"/>
        <end position="25"/>
    </location>
</feature>